<comment type="caution">
    <text evidence="2">The sequence shown here is derived from an EMBL/GenBank/DDBJ whole genome shotgun (WGS) entry which is preliminary data.</text>
</comment>
<gene>
    <name evidence="2" type="ORF">CYMTET_5207</name>
</gene>
<protein>
    <recommendedName>
        <fullName evidence="1">Mutator-like transposase domain-containing protein</fullName>
    </recommendedName>
</protein>
<reference evidence="2 3" key="1">
    <citation type="journal article" date="2015" name="Genome Biol. Evol.">
        <title>Comparative Genomics of a Bacterivorous Green Alga Reveals Evolutionary Causalities and Consequences of Phago-Mixotrophic Mode of Nutrition.</title>
        <authorList>
            <person name="Burns J.A."/>
            <person name="Paasch A."/>
            <person name="Narechania A."/>
            <person name="Kim E."/>
        </authorList>
    </citation>
    <scope>NUCLEOTIDE SEQUENCE [LARGE SCALE GENOMIC DNA]</scope>
    <source>
        <strain evidence="2 3">PLY_AMNH</strain>
    </source>
</reference>
<dbReference type="AlphaFoldDB" id="A0AAE0GZJ9"/>
<evidence type="ECO:0000313" key="3">
    <source>
        <dbReference type="Proteomes" id="UP001190700"/>
    </source>
</evidence>
<organism evidence="2 3">
    <name type="scientific">Cymbomonas tetramitiformis</name>
    <dbReference type="NCBI Taxonomy" id="36881"/>
    <lineage>
        <taxon>Eukaryota</taxon>
        <taxon>Viridiplantae</taxon>
        <taxon>Chlorophyta</taxon>
        <taxon>Pyramimonadophyceae</taxon>
        <taxon>Pyramimonadales</taxon>
        <taxon>Pyramimonadaceae</taxon>
        <taxon>Cymbomonas</taxon>
    </lineage>
</organism>
<dbReference type="EMBL" id="LGRX02000932">
    <property type="protein sequence ID" value="KAK3287275.1"/>
    <property type="molecule type" value="Genomic_DNA"/>
</dbReference>
<evidence type="ECO:0000313" key="2">
    <source>
        <dbReference type="EMBL" id="KAK3287275.1"/>
    </source>
</evidence>
<dbReference type="InterPro" id="IPR049012">
    <property type="entry name" value="Mutator_transp_dom"/>
</dbReference>
<name>A0AAE0GZJ9_9CHLO</name>
<dbReference type="Pfam" id="PF20700">
    <property type="entry name" value="Mutator"/>
    <property type="match status" value="1"/>
</dbReference>
<proteinExistence type="predicted"/>
<evidence type="ECO:0000259" key="1">
    <source>
        <dbReference type="Pfam" id="PF20700"/>
    </source>
</evidence>
<feature type="domain" description="Mutator-like transposase" evidence="1">
    <location>
        <begin position="4"/>
        <end position="209"/>
    </location>
</feature>
<keyword evidence="3" id="KW-1185">Reference proteome</keyword>
<dbReference type="Proteomes" id="UP001190700">
    <property type="component" value="Unassembled WGS sequence"/>
</dbReference>
<sequence>MGALNKKIMSAAIFSKQCSTCESVEKLAEKEKVAPVYPTHDCFRGCRGIMAESDPLWRGSSKAMEPKGALCTALGLGKHCLKRDELQAIIARLRYFTADEDNNMIAALNDPRLMPEWLRPVDKLSDPNHMQKIQYKLLEALRKAEKWSGTILSKKVIDYLNRLYRYVIKSVAAKEDLEWALPEDEKIEWLQGAVLNVVDHAFGKHENCGRYRVPLSDGAWHSWCGIDANMPDYQPHLPHGKFLDPDKPPGYHTKVRAVFETRLSKKEVLIKQLHTTDTNSNESYNSMVVRGTLPSGKAQQNGQSGVLFWAHCHAIMMKNEGTGYRRDLCARLGIDPPESMYALDERLQRQKERAAALRVTQPVKRKRRVVRDAKSARNDPIEERFGYATHVGFDHDSRGKVLDASHD</sequence>
<accession>A0AAE0GZJ9</accession>